<accession>A0A8C5QG01</accession>
<dbReference type="AlphaFoldDB" id="A0A8C5QG01"/>
<dbReference type="Proteomes" id="UP000694569">
    <property type="component" value="Unplaced"/>
</dbReference>
<evidence type="ECO:0000313" key="3">
    <source>
        <dbReference type="Ensembl" id="ENSLLEP00000037731.1"/>
    </source>
</evidence>
<organism evidence="3 4">
    <name type="scientific">Leptobrachium leishanense</name>
    <name type="common">Leishan spiny toad</name>
    <dbReference type="NCBI Taxonomy" id="445787"/>
    <lineage>
        <taxon>Eukaryota</taxon>
        <taxon>Metazoa</taxon>
        <taxon>Chordata</taxon>
        <taxon>Craniata</taxon>
        <taxon>Vertebrata</taxon>
        <taxon>Euteleostomi</taxon>
        <taxon>Amphibia</taxon>
        <taxon>Batrachia</taxon>
        <taxon>Anura</taxon>
        <taxon>Pelobatoidea</taxon>
        <taxon>Megophryidae</taxon>
        <taxon>Leptobrachium</taxon>
    </lineage>
</organism>
<evidence type="ECO:0000256" key="2">
    <source>
        <dbReference type="SAM" id="MobiDB-lite"/>
    </source>
</evidence>
<protein>
    <submittedName>
        <fullName evidence="3">Uncharacterized protein</fullName>
    </submittedName>
</protein>
<evidence type="ECO:0000256" key="1">
    <source>
        <dbReference type="SAM" id="Coils"/>
    </source>
</evidence>
<dbReference type="Gene3D" id="3.30.70.1820">
    <property type="entry name" value="L1 transposable element, RRM domain"/>
    <property type="match status" value="1"/>
</dbReference>
<dbReference type="OrthoDB" id="8933861at2759"/>
<dbReference type="GeneTree" id="ENSGT01010000228628"/>
<dbReference type="Ensembl" id="ENSLLET00000039181.1">
    <property type="protein sequence ID" value="ENSLLEP00000037731.1"/>
    <property type="gene ID" value="ENSLLEG00000023894.1"/>
</dbReference>
<name>A0A8C5QG01_9ANUR</name>
<sequence length="371" mass="41036">MGKHKRLTQAPGTPEERHSPPHSGIRGYFPPHSGAQVPQGESKMAAGPATHEGPKMAAATTPPAPHSPASPGGGWEPPPDVLQIMRALPTRDDLAAATRELHHSLSGEIQQVRQDVLGLTQRIVAVEGVHQAQADAIQAHSTQLTLHHTLLQTLTRQLEDLENRGRRNNIRIRGLPENERDSDDLHRILTNLFNFLLQKAPDAVVEMERWHRALRSRGPPGSPPRDVICCLLRFSVKEAIMAGARNKSALRFEGAKVELFQDVSLLTLHSRRALKPLTSALQQAGLQYRWIYPAGLQVRTPQGPVTVRGGDELPEFLSTLNLPPDTILEWPDPIRFLTSATQRPQRVPRQRRTPRGAAADGRFAQFDSQEA</sequence>
<keyword evidence="1" id="KW-0175">Coiled coil</keyword>
<reference evidence="3" key="1">
    <citation type="submission" date="2025-08" db="UniProtKB">
        <authorList>
            <consortium name="Ensembl"/>
        </authorList>
    </citation>
    <scope>IDENTIFICATION</scope>
</reference>
<dbReference type="PANTHER" id="PTHR11505">
    <property type="entry name" value="L1 TRANSPOSABLE ELEMENT-RELATED"/>
    <property type="match status" value="1"/>
</dbReference>
<reference evidence="3" key="2">
    <citation type="submission" date="2025-09" db="UniProtKB">
        <authorList>
            <consortium name="Ensembl"/>
        </authorList>
    </citation>
    <scope>IDENTIFICATION</scope>
</reference>
<feature type="coiled-coil region" evidence="1">
    <location>
        <begin position="144"/>
        <end position="171"/>
    </location>
</feature>
<proteinExistence type="predicted"/>
<feature type="region of interest" description="Disordered" evidence="2">
    <location>
        <begin position="1"/>
        <end position="78"/>
    </location>
</feature>
<feature type="region of interest" description="Disordered" evidence="2">
    <location>
        <begin position="341"/>
        <end position="371"/>
    </location>
</feature>
<evidence type="ECO:0000313" key="4">
    <source>
        <dbReference type="Proteomes" id="UP000694569"/>
    </source>
</evidence>
<dbReference type="InterPro" id="IPR004244">
    <property type="entry name" value="Transposase_22"/>
</dbReference>
<keyword evidence="4" id="KW-1185">Reference proteome</keyword>